<feature type="compositionally biased region" description="Low complexity" evidence="1">
    <location>
        <begin position="295"/>
        <end position="304"/>
    </location>
</feature>
<feature type="region of interest" description="Disordered" evidence="1">
    <location>
        <begin position="130"/>
        <end position="402"/>
    </location>
</feature>
<accession>A0A4R0R8Q4</accession>
<feature type="compositionally biased region" description="Low complexity" evidence="1">
    <location>
        <begin position="148"/>
        <end position="157"/>
    </location>
</feature>
<comment type="caution">
    <text evidence="2">The sequence shown here is derived from an EMBL/GenBank/DDBJ whole genome shotgun (WGS) entry which is preliminary data.</text>
</comment>
<evidence type="ECO:0000313" key="3">
    <source>
        <dbReference type="Proteomes" id="UP000292702"/>
    </source>
</evidence>
<protein>
    <submittedName>
        <fullName evidence="2">Uncharacterized protein</fullName>
    </submittedName>
</protein>
<feature type="compositionally biased region" description="Polar residues" evidence="1">
    <location>
        <begin position="217"/>
        <end position="227"/>
    </location>
</feature>
<gene>
    <name evidence="2" type="ORF">EIP91_008296</name>
</gene>
<dbReference type="Proteomes" id="UP000292702">
    <property type="component" value="Unassembled WGS sequence"/>
</dbReference>
<feature type="compositionally biased region" description="Basic and acidic residues" evidence="1">
    <location>
        <begin position="261"/>
        <end position="279"/>
    </location>
</feature>
<evidence type="ECO:0000256" key="1">
    <source>
        <dbReference type="SAM" id="MobiDB-lite"/>
    </source>
</evidence>
<feature type="compositionally biased region" description="Polar residues" evidence="1">
    <location>
        <begin position="159"/>
        <end position="201"/>
    </location>
</feature>
<dbReference type="AlphaFoldDB" id="A0A4R0R8Q4"/>
<reference evidence="2 3" key="1">
    <citation type="submission" date="2018-11" db="EMBL/GenBank/DDBJ databases">
        <title>Genome assembly of Steccherinum ochraceum LE-BIN_3174, the white-rot fungus of the Steccherinaceae family (The Residual Polyporoid clade, Polyporales, Basidiomycota).</title>
        <authorList>
            <person name="Fedorova T.V."/>
            <person name="Glazunova O.A."/>
            <person name="Landesman E.O."/>
            <person name="Moiseenko K.V."/>
            <person name="Psurtseva N.V."/>
            <person name="Savinova O.S."/>
            <person name="Shakhova N.V."/>
            <person name="Tyazhelova T.V."/>
            <person name="Vasina D.V."/>
        </authorList>
    </citation>
    <scope>NUCLEOTIDE SEQUENCE [LARGE SCALE GENOMIC DNA]</scope>
    <source>
        <strain evidence="2 3">LE-BIN_3174</strain>
    </source>
</reference>
<organism evidence="2 3">
    <name type="scientific">Steccherinum ochraceum</name>
    <dbReference type="NCBI Taxonomy" id="92696"/>
    <lineage>
        <taxon>Eukaryota</taxon>
        <taxon>Fungi</taxon>
        <taxon>Dikarya</taxon>
        <taxon>Basidiomycota</taxon>
        <taxon>Agaricomycotina</taxon>
        <taxon>Agaricomycetes</taxon>
        <taxon>Polyporales</taxon>
        <taxon>Steccherinaceae</taxon>
        <taxon>Steccherinum</taxon>
    </lineage>
</organism>
<feature type="compositionally biased region" description="Polar residues" evidence="1">
    <location>
        <begin position="306"/>
        <end position="342"/>
    </location>
</feature>
<evidence type="ECO:0000313" key="2">
    <source>
        <dbReference type="EMBL" id="TCD61515.1"/>
    </source>
</evidence>
<name>A0A4R0R8Q4_9APHY</name>
<keyword evidence="3" id="KW-1185">Reference proteome</keyword>
<proteinExistence type="predicted"/>
<sequence length="417" mass="42975">MLQTAVSATEQHEDPIPLPLQCGVLVKTAYKDWTTVSTKPQPGAGRLLPNFDDFYDLTTINHFYRPPPTSSMRFSTAFATVLAIACTSALAAPTAITARDVEAVFTRNAASDLALRELIGGLYARDLDQSAMEKRARAPPSRSPSPGPSGSHPNGAPNGATNGASNGATNGHPTNGAPNGATNGHPTNGATNGATNGHPTSGDNGAPEGENGGGGQNLPTHFPQTLGGQVGTAPQPHTPVVTTHNPESENAPEQSAPVEEWPGRRRMFDARRHLHENALRKRARAPPSRSPSPGPSGSHPNGAPNGATNGATNGHPTNGAPNGATNGHPTNGATNGATNGHPTNGENGAPEGENGGGQNLPTHFPPTLGGQVGTAPQPHTPVVTTHNPESENAPEQSAPVEEWPGRRMFWGRAFESS</sequence>
<dbReference type="EMBL" id="RWJN01000458">
    <property type="protein sequence ID" value="TCD61515.1"/>
    <property type="molecule type" value="Genomic_DNA"/>
</dbReference>